<evidence type="ECO:0000256" key="1">
    <source>
        <dbReference type="ARBA" id="ARBA00004651"/>
    </source>
</evidence>
<feature type="transmembrane region" description="Helical" evidence="6">
    <location>
        <begin position="176"/>
        <end position="197"/>
    </location>
</feature>
<evidence type="ECO:0000313" key="7">
    <source>
        <dbReference type="EMBL" id="KOS11020.1"/>
    </source>
</evidence>
<dbReference type="Proteomes" id="UP000037737">
    <property type="component" value="Unassembled WGS sequence"/>
</dbReference>
<feature type="transmembrane region" description="Helical" evidence="6">
    <location>
        <begin position="389"/>
        <end position="412"/>
    </location>
</feature>
<dbReference type="InterPro" id="IPR002293">
    <property type="entry name" value="AA/rel_permease1"/>
</dbReference>
<dbReference type="PANTHER" id="PTHR42770">
    <property type="entry name" value="AMINO ACID TRANSPORTER-RELATED"/>
    <property type="match status" value="1"/>
</dbReference>
<feature type="transmembrane region" description="Helical" evidence="6">
    <location>
        <begin position="226"/>
        <end position="244"/>
    </location>
</feature>
<dbReference type="KEGG" id="mcw:A8L33_08135"/>
<feature type="transmembrane region" description="Helical" evidence="6">
    <location>
        <begin position="21"/>
        <end position="49"/>
    </location>
</feature>
<feature type="transmembrane region" description="Helical" evidence="6">
    <location>
        <begin position="94"/>
        <end position="127"/>
    </location>
</feature>
<keyword evidence="3 6" id="KW-0812">Transmembrane</keyword>
<dbReference type="OrthoDB" id="138827at2"/>
<keyword evidence="4 6" id="KW-1133">Transmembrane helix</keyword>
<dbReference type="PATRIC" id="fig|84292.3.peg.1435"/>
<protein>
    <submittedName>
        <fullName evidence="7">Amino acid transporter</fullName>
    </submittedName>
</protein>
<evidence type="ECO:0000256" key="4">
    <source>
        <dbReference type="ARBA" id="ARBA00022989"/>
    </source>
</evidence>
<dbReference type="Pfam" id="PF13520">
    <property type="entry name" value="AA_permease_2"/>
    <property type="match status" value="1"/>
</dbReference>
<gene>
    <name evidence="7" type="ORF">XI38_07030</name>
</gene>
<evidence type="ECO:0000256" key="2">
    <source>
        <dbReference type="ARBA" id="ARBA00022475"/>
    </source>
</evidence>
<evidence type="ECO:0000313" key="8">
    <source>
        <dbReference type="Proteomes" id="UP000037737"/>
    </source>
</evidence>
<dbReference type="GO" id="GO:0005886">
    <property type="term" value="C:plasma membrane"/>
    <property type="evidence" value="ECO:0007669"/>
    <property type="project" value="UniProtKB-SubCell"/>
</dbReference>
<evidence type="ECO:0000256" key="5">
    <source>
        <dbReference type="ARBA" id="ARBA00023136"/>
    </source>
</evidence>
<feature type="transmembrane region" description="Helical" evidence="6">
    <location>
        <begin position="306"/>
        <end position="325"/>
    </location>
</feature>
<dbReference type="Gene3D" id="1.20.1740.10">
    <property type="entry name" value="Amino acid/polyamine transporter I"/>
    <property type="match status" value="1"/>
</dbReference>
<feature type="transmembrane region" description="Helical" evidence="6">
    <location>
        <begin position="458"/>
        <end position="485"/>
    </location>
</feature>
<feature type="transmembrane region" description="Helical" evidence="6">
    <location>
        <begin position="256"/>
        <end position="280"/>
    </location>
</feature>
<feature type="transmembrane region" description="Helical" evidence="6">
    <location>
        <begin position="55"/>
        <end position="73"/>
    </location>
</feature>
<accession>A0A0M8MP64</accession>
<feature type="transmembrane region" description="Helical" evidence="6">
    <location>
        <begin position="147"/>
        <end position="164"/>
    </location>
</feature>
<feature type="transmembrane region" description="Helical" evidence="6">
    <location>
        <begin position="424"/>
        <end position="446"/>
    </location>
</feature>
<name>A0A0M8MP64_9MICO</name>
<dbReference type="GO" id="GO:0022857">
    <property type="term" value="F:transmembrane transporter activity"/>
    <property type="evidence" value="ECO:0007669"/>
    <property type="project" value="InterPro"/>
</dbReference>
<comment type="subcellular location">
    <subcellularLocation>
        <location evidence="1">Cell membrane</location>
        <topology evidence="1">Multi-pass membrane protein</topology>
    </subcellularLocation>
</comment>
<proteinExistence type="predicted"/>
<dbReference type="PANTHER" id="PTHR42770:SF16">
    <property type="entry name" value="AMINO ACID PERMEASE"/>
    <property type="match status" value="1"/>
</dbReference>
<comment type="caution">
    <text evidence="7">The sequence shown here is derived from an EMBL/GenBank/DDBJ whole genome shotgun (WGS) entry which is preliminary data.</text>
</comment>
<feature type="transmembrane region" description="Helical" evidence="6">
    <location>
        <begin position="359"/>
        <end position="377"/>
    </location>
</feature>
<dbReference type="AlphaFoldDB" id="A0A0M8MP64"/>
<keyword evidence="2" id="KW-1003">Cell membrane</keyword>
<evidence type="ECO:0000256" key="6">
    <source>
        <dbReference type="SAM" id="Phobius"/>
    </source>
</evidence>
<keyword evidence="8" id="KW-1185">Reference proteome</keyword>
<sequence length="521" mass="55992">MSTTPIRLERSDGKGLAAGTLGLWGSTVIGLASTAPVYSLVATLGFVVLAMGAQAPIAFVVAFVPMLFIAFAYRELNNAVPDCGTTFTWGTKAFGPWVGWMGGWGVAVAGMVVLANLAQIGGIYFWALVDGIIGSSGDALLSDNVPLVTATGVVFIALMTWISWRGVEIGERVQNVLLAIQYLALAIFVVAALWHYFAGSAPAATPFAWDWFNPFAFEEWSGFTEAVLLALFIYWGWDTCLALNEETKDPKRIPGLAALLTCVLLLFTYVSVTVAAMMYAGLGDTGTGLGNEANADDFFLAIKDGLLGPVGWVLVVAVLISAVSSTQTTILPTARGTLAMGVYRALPERFKTVHPRYKTPSFSTLVMGVVASVYYIGMTLISDNILQDSILSLGLAIAFYYAITGYACVWYFRRELFTSGRNIVYRLVLPLLGALMLTYAFVQSAIDMFDVDYGYTVLFGIGGTFVLGVGSLALGVVLMVLWFLFPRSKRFFRGESLNRETPVMVPDEPAAAARSVDGGLA</sequence>
<dbReference type="EMBL" id="LAVO01000006">
    <property type="protein sequence ID" value="KOS11020.1"/>
    <property type="molecule type" value="Genomic_DNA"/>
</dbReference>
<dbReference type="InterPro" id="IPR050367">
    <property type="entry name" value="APC_superfamily"/>
</dbReference>
<dbReference type="PIRSF" id="PIRSF006060">
    <property type="entry name" value="AA_transporter"/>
    <property type="match status" value="1"/>
</dbReference>
<organism evidence="7 8">
    <name type="scientific">Microbacterium aurantiacum</name>
    <dbReference type="NCBI Taxonomy" id="162393"/>
    <lineage>
        <taxon>Bacteria</taxon>
        <taxon>Bacillati</taxon>
        <taxon>Actinomycetota</taxon>
        <taxon>Actinomycetes</taxon>
        <taxon>Micrococcales</taxon>
        <taxon>Microbacteriaceae</taxon>
        <taxon>Microbacterium</taxon>
    </lineage>
</organism>
<evidence type="ECO:0000256" key="3">
    <source>
        <dbReference type="ARBA" id="ARBA00022692"/>
    </source>
</evidence>
<reference evidence="7" key="1">
    <citation type="submission" date="2015-04" db="EMBL/GenBank/DDBJ databases">
        <title>Complete genome sequence of Microbacterium chocolatum SIT 101, a bacterium enantioselectively hydrolyzing mesomeric diesters.</title>
        <authorList>
            <person name="Li X."/>
            <person name="Xu Y."/>
        </authorList>
    </citation>
    <scope>NUCLEOTIDE SEQUENCE [LARGE SCALE GENOMIC DNA]</scope>
    <source>
        <strain evidence="7">SIT 101</strain>
    </source>
</reference>
<keyword evidence="5 6" id="KW-0472">Membrane</keyword>